<evidence type="ECO:0000313" key="2">
    <source>
        <dbReference type="Proteomes" id="UP001596201"/>
    </source>
</evidence>
<dbReference type="InterPro" id="IPR036388">
    <property type="entry name" value="WH-like_DNA-bd_sf"/>
</dbReference>
<keyword evidence="2" id="KW-1185">Reference proteome</keyword>
<sequence length="68" mass="7528">MTERLDTVPELLAETGPATAPELARRLDAHPVAVERRCERLLRAGRLQRTTGGRYVVCEADGPRRASD</sequence>
<reference evidence="1 2" key="1">
    <citation type="journal article" date="2019" name="Int. J. Syst. Evol. Microbiol.">
        <title>The Global Catalogue of Microorganisms (GCM) 10K type strain sequencing project: providing services to taxonomists for standard genome sequencing and annotation.</title>
        <authorList>
            <consortium name="The Broad Institute Genomics Platform"/>
            <consortium name="The Broad Institute Genome Sequencing Center for Infectious Disease"/>
            <person name="Wu L."/>
            <person name="Ma J."/>
        </authorList>
    </citation>
    <scope>NUCLEOTIDE SEQUENCE [LARGE SCALE GENOMIC DNA]</scope>
    <source>
        <strain evidence="1 2">CGMCC 1.12237</strain>
    </source>
</reference>
<evidence type="ECO:0000313" key="1">
    <source>
        <dbReference type="EMBL" id="MFC5365508.1"/>
    </source>
</evidence>
<dbReference type="RefSeq" id="WP_380699061.1">
    <property type="nucleotide sequence ID" value="NZ_JBHSKX010000001.1"/>
</dbReference>
<dbReference type="Proteomes" id="UP001596201">
    <property type="component" value="Unassembled WGS sequence"/>
</dbReference>
<protein>
    <submittedName>
        <fullName evidence="1">Lrp/AsnC family transcriptional regulator</fullName>
    </submittedName>
</protein>
<dbReference type="EMBL" id="JBHSKX010000001">
    <property type="protein sequence ID" value="MFC5365508.1"/>
    <property type="molecule type" value="Genomic_DNA"/>
</dbReference>
<dbReference type="SUPFAM" id="SSF46785">
    <property type="entry name" value="Winged helix' DNA-binding domain"/>
    <property type="match status" value="1"/>
</dbReference>
<comment type="caution">
    <text evidence="1">The sequence shown here is derived from an EMBL/GenBank/DDBJ whole genome shotgun (WGS) entry which is preliminary data.</text>
</comment>
<name>A0ABD5R6V5_9EURY</name>
<gene>
    <name evidence="1" type="ORF">ACFPJ5_01050</name>
</gene>
<accession>A0ABD5R6V5</accession>
<dbReference type="Gene3D" id="1.10.10.10">
    <property type="entry name" value="Winged helix-like DNA-binding domain superfamily/Winged helix DNA-binding domain"/>
    <property type="match status" value="1"/>
</dbReference>
<proteinExistence type="predicted"/>
<dbReference type="InterPro" id="IPR036390">
    <property type="entry name" value="WH_DNA-bd_sf"/>
</dbReference>
<organism evidence="1 2">
    <name type="scientific">Salinirubrum litoreum</name>
    <dbReference type="NCBI Taxonomy" id="1126234"/>
    <lineage>
        <taxon>Archaea</taxon>
        <taxon>Methanobacteriati</taxon>
        <taxon>Methanobacteriota</taxon>
        <taxon>Stenosarchaea group</taxon>
        <taxon>Halobacteria</taxon>
        <taxon>Halobacteriales</taxon>
        <taxon>Haloferacaceae</taxon>
        <taxon>Salinirubrum</taxon>
    </lineage>
</organism>
<dbReference type="AlphaFoldDB" id="A0ABD5R6V5"/>